<dbReference type="Pfam" id="PF03061">
    <property type="entry name" value="4HBT"/>
    <property type="match status" value="1"/>
</dbReference>
<protein>
    <submittedName>
        <fullName evidence="4">Esterase</fullName>
    </submittedName>
</protein>
<dbReference type="CDD" id="cd03443">
    <property type="entry name" value="PaaI_thioesterase"/>
    <property type="match status" value="1"/>
</dbReference>
<dbReference type="InterPro" id="IPR003736">
    <property type="entry name" value="PAAI_dom"/>
</dbReference>
<dbReference type="GO" id="GO:0061522">
    <property type="term" value="F:1,4-dihydroxy-2-naphthoyl-CoA thioesterase activity"/>
    <property type="evidence" value="ECO:0007669"/>
    <property type="project" value="TreeGrafter"/>
</dbReference>
<name>A0AB34XRC9_9MICO</name>
<comment type="caution">
    <text evidence="4">The sequence shown here is derived from an EMBL/GenBank/DDBJ whole genome shotgun (WGS) entry which is preliminary data.</text>
</comment>
<dbReference type="PANTHER" id="PTHR43240:SF5">
    <property type="entry name" value="1,4-DIHYDROXY-2-NAPHTHOYL-COA THIOESTERASE 1"/>
    <property type="match status" value="1"/>
</dbReference>
<dbReference type="GO" id="GO:0005829">
    <property type="term" value="C:cytosol"/>
    <property type="evidence" value="ECO:0007669"/>
    <property type="project" value="TreeGrafter"/>
</dbReference>
<feature type="domain" description="Thioesterase" evidence="3">
    <location>
        <begin position="43"/>
        <end position="118"/>
    </location>
</feature>
<dbReference type="SUPFAM" id="SSF54637">
    <property type="entry name" value="Thioesterase/thiol ester dehydrase-isomerase"/>
    <property type="match status" value="1"/>
</dbReference>
<dbReference type="NCBIfam" id="TIGR00369">
    <property type="entry name" value="unchar_dom_1"/>
    <property type="match status" value="1"/>
</dbReference>
<evidence type="ECO:0000313" key="4">
    <source>
        <dbReference type="EMBL" id="KZE18271.1"/>
    </source>
</evidence>
<dbReference type="EMBL" id="LQQR01000023">
    <property type="protein sequence ID" value="KZE18271.1"/>
    <property type="molecule type" value="Genomic_DNA"/>
</dbReference>
<accession>A0AB34XRC9</accession>
<dbReference type="PANTHER" id="PTHR43240">
    <property type="entry name" value="1,4-DIHYDROXY-2-NAPHTHOYL-COA THIOESTERASE 1"/>
    <property type="match status" value="1"/>
</dbReference>
<evidence type="ECO:0000256" key="2">
    <source>
        <dbReference type="ARBA" id="ARBA00022801"/>
    </source>
</evidence>
<gene>
    <name evidence="4" type="ORF">AVW13_01910</name>
</gene>
<organism evidence="4 5">
    <name type="scientific">Brevibacterium casei</name>
    <dbReference type="NCBI Taxonomy" id="33889"/>
    <lineage>
        <taxon>Bacteria</taxon>
        <taxon>Bacillati</taxon>
        <taxon>Actinomycetota</taxon>
        <taxon>Actinomycetes</taxon>
        <taxon>Micrococcales</taxon>
        <taxon>Brevibacteriaceae</taxon>
        <taxon>Brevibacterium</taxon>
    </lineage>
</organism>
<reference evidence="5" key="1">
    <citation type="submission" date="2016-01" db="EMBL/GenBank/DDBJ databases">
        <title>Draft genome of Chromobacterium sp. F49.</title>
        <authorList>
            <person name="Hong K.W."/>
        </authorList>
    </citation>
    <scope>NUCLEOTIDE SEQUENCE [LARGE SCALE GENOMIC DNA]</scope>
    <source>
        <strain evidence="5">M40</strain>
    </source>
</reference>
<dbReference type="Proteomes" id="UP000076612">
    <property type="component" value="Unassembled WGS sequence"/>
</dbReference>
<evidence type="ECO:0000256" key="1">
    <source>
        <dbReference type="ARBA" id="ARBA00008324"/>
    </source>
</evidence>
<evidence type="ECO:0000313" key="5">
    <source>
        <dbReference type="Proteomes" id="UP000076612"/>
    </source>
</evidence>
<keyword evidence="2" id="KW-0378">Hydrolase</keyword>
<proteinExistence type="inferred from homology"/>
<dbReference type="AlphaFoldDB" id="A0AB34XRC9"/>
<dbReference type="InterPro" id="IPR006683">
    <property type="entry name" value="Thioestr_dom"/>
</dbReference>
<sequence>MLEQINSGGAGGGLANRMGIEFTGIGFDWMTATVPVEGNTQPMGLFHGGGHVVLAESLASMHSFLTSGGKNVVGVDLNATHLRATRGGIVTGRAEVLHRGRTLLSHEVRMTDEEDRLLSIVRITNMVLASKA</sequence>
<dbReference type="InterPro" id="IPR029069">
    <property type="entry name" value="HotDog_dom_sf"/>
</dbReference>
<dbReference type="Gene3D" id="3.10.129.10">
    <property type="entry name" value="Hotdog Thioesterase"/>
    <property type="match status" value="1"/>
</dbReference>
<evidence type="ECO:0000259" key="3">
    <source>
        <dbReference type="Pfam" id="PF03061"/>
    </source>
</evidence>
<comment type="similarity">
    <text evidence="1">Belongs to the thioesterase PaaI family.</text>
</comment>